<evidence type="ECO:0000313" key="6">
    <source>
        <dbReference type="Proteomes" id="UP000786183"/>
    </source>
</evidence>
<dbReference type="Proteomes" id="UP000786183">
    <property type="component" value="Unassembled WGS sequence"/>
</dbReference>
<proteinExistence type="predicted"/>
<comment type="caution">
    <text evidence="5">The sequence shown here is derived from an EMBL/GenBank/DDBJ whole genome shotgun (WGS) entry which is preliminary data.</text>
</comment>
<evidence type="ECO:0000313" key="5">
    <source>
        <dbReference type="EMBL" id="MBZ7986596.1"/>
    </source>
</evidence>
<evidence type="ECO:0000259" key="4">
    <source>
        <dbReference type="PROSITE" id="PS50111"/>
    </source>
</evidence>
<feature type="transmembrane region" description="Helical" evidence="3">
    <location>
        <begin position="16"/>
        <end position="35"/>
    </location>
</feature>
<keyword evidence="1 2" id="KW-0807">Transducer</keyword>
<name>A0ABS7WP91_9BACT</name>
<dbReference type="SMART" id="SM00283">
    <property type="entry name" value="MA"/>
    <property type="match status" value="1"/>
</dbReference>
<keyword evidence="3" id="KW-0812">Transmembrane</keyword>
<dbReference type="PANTHER" id="PTHR32089">
    <property type="entry name" value="METHYL-ACCEPTING CHEMOTAXIS PROTEIN MCPB"/>
    <property type="match status" value="1"/>
</dbReference>
<gene>
    <name evidence="5" type="ORF">AVCANL283_00520</name>
</gene>
<dbReference type="InterPro" id="IPR004089">
    <property type="entry name" value="MCPsignal_dom"/>
</dbReference>
<feature type="transmembrane region" description="Helical" evidence="3">
    <location>
        <begin position="232"/>
        <end position="255"/>
    </location>
</feature>
<organism evidence="5 6">
    <name type="scientific">Campylobacter canadensis</name>
    <dbReference type="NCBI Taxonomy" id="449520"/>
    <lineage>
        <taxon>Bacteria</taxon>
        <taxon>Pseudomonadati</taxon>
        <taxon>Campylobacterota</taxon>
        <taxon>Epsilonproteobacteria</taxon>
        <taxon>Campylobacterales</taxon>
        <taxon>Campylobacteraceae</taxon>
        <taxon>Campylobacter</taxon>
    </lineage>
</organism>
<evidence type="ECO:0000256" key="1">
    <source>
        <dbReference type="ARBA" id="ARBA00023224"/>
    </source>
</evidence>
<dbReference type="PANTHER" id="PTHR32089:SF112">
    <property type="entry name" value="LYSOZYME-LIKE PROTEIN-RELATED"/>
    <property type="match status" value="1"/>
</dbReference>
<keyword evidence="3" id="KW-0472">Membrane</keyword>
<dbReference type="Pfam" id="PF00015">
    <property type="entry name" value="MCPsignal"/>
    <property type="match status" value="1"/>
</dbReference>
<feature type="domain" description="Methyl-accepting transducer" evidence="4">
    <location>
        <begin position="310"/>
        <end position="546"/>
    </location>
</feature>
<dbReference type="PROSITE" id="PS50111">
    <property type="entry name" value="CHEMOTAXIS_TRANSDUC_2"/>
    <property type="match status" value="1"/>
</dbReference>
<keyword evidence="3" id="KW-1133">Transmembrane helix</keyword>
<dbReference type="EMBL" id="JACGBB010000001">
    <property type="protein sequence ID" value="MBZ7986596.1"/>
    <property type="molecule type" value="Genomic_DNA"/>
</dbReference>
<reference evidence="5 6" key="1">
    <citation type="submission" date="2020-07" db="EMBL/GenBank/DDBJ databases">
        <title>Transfer of Campylobacter canadensis to the novel genus Avispirillum gen. nov., that also includes two novel species recovered from migratory waterfowl: Avispirillum anseris sp. nov. and Avispirillum brantae sp. nov.</title>
        <authorList>
            <person name="Miller W.G."/>
            <person name="Chapman M.H."/>
            <person name="Yee E."/>
            <person name="Inglis G.D."/>
        </authorList>
    </citation>
    <scope>NUCLEOTIDE SEQUENCE [LARGE SCALE GENOMIC DNA]</scope>
    <source>
        <strain evidence="5 6">L283</strain>
    </source>
</reference>
<sequence length="579" mass="64723">MKTNFKSLSICSKLNLSFNTMAVLVLIIALAFFAFKYTFSQLVKQEEQGVVKVKAGFNDITKLSKQAQEVLASVSKTFEETDNSMSENENLIEQFEFIGNVNSNLIKLLLNPSNDNLRSLTINTIRSWNQSFVQKDEELKKYSAKIEHAISSDETRTMCVELQGVFENIYADLIDRNYDNSEKLSKSLKQSSEYFTNLAASFTKNSESLNSVTADLNLLDEMRNAANVKSNIILGFLILTLIVTVVVVFVIFYILKDFKEDSQSIVNYLQTGMKNKNNRLKLERGEKDELLIISKFINSFVDKMQEIINIAGFTSEEIVNLSEYLKNLENQIHSINEKTASNVSVGNQIVISLDDNAKSAHTSKDKITESKNYLFDTSKTIYTLLEELNNSVQSQTILHSQIENLQQSVSQIKDVLNTINEIADQTNLLALNAAIEAARAGENGRGFAVVADEVRKLAENTQGSLGDIEASIKGIMDNLTQIGSSLKDNASILTHLAENGSKSQSSLNTTQNYVDEVVDNIEDQNNRSNTITEQTKGIILSMNSINDLLKESSKIVQIVAERSIKLKENDEALNQIIKN</sequence>
<dbReference type="SUPFAM" id="SSF58104">
    <property type="entry name" value="Methyl-accepting chemotaxis protein (MCP) signaling domain"/>
    <property type="match status" value="1"/>
</dbReference>
<keyword evidence="6" id="KW-1185">Reference proteome</keyword>
<evidence type="ECO:0000256" key="2">
    <source>
        <dbReference type="PROSITE-ProRule" id="PRU00284"/>
    </source>
</evidence>
<evidence type="ECO:0000256" key="3">
    <source>
        <dbReference type="SAM" id="Phobius"/>
    </source>
</evidence>
<dbReference type="RefSeq" id="WP_172232357.1">
    <property type="nucleotide sequence ID" value="NZ_CP035946.1"/>
</dbReference>
<protein>
    <recommendedName>
        <fullName evidence="4">Methyl-accepting transducer domain-containing protein</fullName>
    </recommendedName>
</protein>
<dbReference type="Gene3D" id="1.10.287.950">
    <property type="entry name" value="Methyl-accepting chemotaxis protein"/>
    <property type="match status" value="1"/>
</dbReference>
<accession>A0ABS7WP91</accession>